<dbReference type="Proteomes" id="UP001174209">
    <property type="component" value="Unassembled WGS sequence"/>
</dbReference>
<name>A0ABT8JZK9_9MICC</name>
<proteinExistence type="predicted"/>
<dbReference type="InterPro" id="IPR031165">
    <property type="entry name" value="GNAT_YJDJ"/>
</dbReference>
<dbReference type="Gene3D" id="3.40.630.30">
    <property type="match status" value="1"/>
</dbReference>
<feature type="domain" description="N-acetyltransferase" evidence="1">
    <location>
        <begin position="72"/>
        <end position="199"/>
    </location>
</feature>
<dbReference type="InterPro" id="IPR016181">
    <property type="entry name" value="Acyl_CoA_acyltransferase"/>
</dbReference>
<dbReference type="PROSITE" id="PS51729">
    <property type="entry name" value="GNAT_YJDJ"/>
    <property type="match status" value="1"/>
</dbReference>
<accession>A0ABT8JZK9</accession>
<dbReference type="GO" id="GO:0016746">
    <property type="term" value="F:acyltransferase activity"/>
    <property type="evidence" value="ECO:0007669"/>
    <property type="project" value="UniProtKB-KW"/>
</dbReference>
<keyword evidence="4" id="KW-1185">Reference proteome</keyword>
<dbReference type="Pfam" id="PF14542">
    <property type="entry name" value="Acetyltransf_CG"/>
    <property type="match status" value="1"/>
</dbReference>
<sequence>MSVAPLSPAPSQHAEYGSRSAWSDLDAVDFAPAPDSPAALGPVVPEVPHDLSAVSTRELRVLCNQLYRVLDTDFPPFGLQEDYEAVVEVLADREARAAERSESEKLREKFRDNPVSSRFELFHDGTMVGYVKYDLRAGRIRLLETVVGPDHRGAGLEPVLVREALLDAHRRRLAPIPYCRHAQAFLAENPQFRALIPVG</sequence>
<dbReference type="EC" id="2.3.1.-" evidence="3"/>
<comment type="caution">
    <text evidence="3">The sequence shown here is derived from an EMBL/GenBank/DDBJ whole genome shotgun (WGS) entry which is preliminary data.</text>
</comment>
<organism evidence="3 4">
    <name type="scientific">Arthrobacter burdickii</name>
    <dbReference type="NCBI Taxonomy" id="3035920"/>
    <lineage>
        <taxon>Bacteria</taxon>
        <taxon>Bacillati</taxon>
        <taxon>Actinomycetota</taxon>
        <taxon>Actinomycetes</taxon>
        <taxon>Micrococcales</taxon>
        <taxon>Micrococcaceae</taxon>
        <taxon>Arthrobacter</taxon>
    </lineage>
</organism>
<dbReference type="RefSeq" id="WP_301225946.1">
    <property type="nucleotide sequence ID" value="NZ_JAROCG010000001.1"/>
</dbReference>
<reference evidence="3" key="1">
    <citation type="submission" date="2023-06" db="EMBL/GenBank/DDBJ databases">
        <title>MT1 and MT2 Draft Genomes of Novel Species.</title>
        <authorList>
            <person name="Venkateswaran K."/>
        </authorList>
    </citation>
    <scope>NUCLEOTIDE SEQUENCE</scope>
    <source>
        <strain evidence="3">IIF3SC-B10</strain>
    </source>
</reference>
<dbReference type="InterPro" id="IPR000182">
    <property type="entry name" value="GNAT_dom"/>
</dbReference>
<evidence type="ECO:0000259" key="2">
    <source>
        <dbReference type="PROSITE" id="PS51729"/>
    </source>
</evidence>
<evidence type="ECO:0000313" key="4">
    <source>
        <dbReference type="Proteomes" id="UP001174209"/>
    </source>
</evidence>
<gene>
    <name evidence="3" type="ORF">P5G52_06990</name>
</gene>
<protein>
    <submittedName>
        <fullName evidence="3">GNAT family N-acetyltransferase</fullName>
        <ecNumber evidence="3">2.3.1.-</ecNumber>
    </submittedName>
</protein>
<keyword evidence="3" id="KW-0808">Transferase</keyword>
<evidence type="ECO:0000313" key="3">
    <source>
        <dbReference type="EMBL" id="MDN4610614.1"/>
    </source>
</evidence>
<dbReference type="PROSITE" id="PS51186">
    <property type="entry name" value="GNAT"/>
    <property type="match status" value="1"/>
</dbReference>
<dbReference type="EMBL" id="JAROCG010000001">
    <property type="protein sequence ID" value="MDN4610614.1"/>
    <property type="molecule type" value="Genomic_DNA"/>
</dbReference>
<keyword evidence="3" id="KW-0012">Acyltransferase</keyword>
<dbReference type="SUPFAM" id="SSF55729">
    <property type="entry name" value="Acyl-CoA N-acyltransferases (Nat)"/>
    <property type="match status" value="1"/>
</dbReference>
<feature type="domain" description="N-acetyltransferase" evidence="2">
    <location>
        <begin position="111"/>
        <end position="197"/>
    </location>
</feature>
<evidence type="ECO:0000259" key="1">
    <source>
        <dbReference type="PROSITE" id="PS51186"/>
    </source>
</evidence>